<dbReference type="InterPro" id="IPR004919">
    <property type="entry name" value="GmrSD_N"/>
</dbReference>
<dbReference type="Pfam" id="PF03235">
    <property type="entry name" value="GmrSD_N"/>
    <property type="match status" value="1"/>
</dbReference>
<evidence type="ECO:0000313" key="2">
    <source>
        <dbReference type="EMBL" id="AWB32396.1"/>
    </source>
</evidence>
<protein>
    <recommendedName>
        <fullName evidence="1">GmrSD restriction endonucleases N-terminal domain-containing protein</fullName>
    </recommendedName>
</protein>
<dbReference type="RefSeq" id="WP_108619837.1">
    <property type="nucleotide sequence ID" value="NZ_CP028901.1"/>
</dbReference>
<dbReference type="PANTHER" id="PTHR39639:SF1">
    <property type="entry name" value="DUF262 DOMAIN-CONTAINING PROTEIN"/>
    <property type="match status" value="1"/>
</dbReference>
<dbReference type="KEGG" id="boz:DBV39_00235"/>
<organism evidence="2 3">
    <name type="scientific">Orrella marina</name>
    <dbReference type="NCBI Taxonomy" id="2163011"/>
    <lineage>
        <taxon>Bacteria</taxon>
        <taxon>Pseudomonadati</taxon>
        <taxon>Pseudomonadota</taxon>
        <taxon>Betaproteobacteria</taxon>
        <taxon>Burkholderiales</taxon>
        <taxon>Alcaligenaceae</taxon>
        <taxon>Orrella</taxon>
    </lineage>
</organism>
<name>A0A2R4XF09_9BURK</name>
<dbReference type="OrthoDB" id="9798761at2"/>
<evidence type="ECO:0000259" key="1">
    <source>
        <dbReference type="Pfam" id="PF03235"/>
    </source>
</evidence>
<dbReference type="AlphaFoldDB" id="A0A2R4XF09"/>
<evidence type="ECO:0000313" key="3">
    <source>
        <dbReference type="Proteomes" id="UP000244571"/>
    </source>
</evidence>
<feature type="domain" description="GmrSD restriction endonucleases N-terminal" evidence="1">
    <location>
        <begin position="60"/>
        <end position="199"/>
    </location>
</feature>
<dbReference type="PANTHER" id="PTHR39639">
    <property type="entry name" value="CHROMOSOME 16, WHOLE GENOME SHOTGUN SEQUENCE"/>
    <property type="match status" value="1"/>
</dbReference>
<dbReference type="EMBL" id="CP028901">
    <property type="protein sequence ID" value="AWB32396.1"/>
    <property type="molecule type" value="Genomic_DNA"/>
</dbReference>
<dbReference type="Proteomes" id="UP000244571">
    <property type="component" value="Chromosome"/>
</dbReference>
<proteinExistence type="predicted"/>
<accession>A0A2R4XF09</accession>
<sequence>MIQVDEAENRPVPVEDETSEEAVEYKFDLTFYGADYPVDGLVKRLNQKDIIIPSFDPTNELAFEVEAFQRKFIWSKVQCDRFVESLLLGLPVPGIFLVQQSDKRLLVLDGQQRLLTMKAFYDGLLNRKEFALKHVQTQFQEKTYKTLDDDERRTLDDAIIHATVIKKTSEDQDLSSIYTLFERLNSGGTTLSPHEIRVALAPGKLMRLIRNLNETPAWRTAFGTPSKNLKDHELILRFIALMFSRNEYTSPMKDFLTNYAQQNQNLEHDSSESIEKAFTGAIVAVSNAVSSKPFRISTALNAAIFDSVMVGLAKRQLTGASVDSEKVAKAYEALLRDKNYQDAVGKATAREDQVNTRLRLAIEAFKDV</sequence>
<gene>
    <name evidence="2" type="ORF">DBV39_00235</name>
</gene>
<reference evidence="2 3" key="1">
    <citation type="submission" date="2018-04" db="EMBL/GenBank/DDBJ databases">
        <title>Bordetella sp. HZ20 isolated from seawater.</title>
        <authorList>
            <person name="Sun C."/>
        </authorList>
    </citation>
    <scope>NUCLEOTIDE SEQUENCE [LARGE SCALE GENOMIC DNA]</scope>
    <source>
        <strain evidence="2 3">HZ20</strain>
    </source>
</reference>
<keyword evidence="3" id="KW-1185">Reference proteome</keyword>